<reference evidence="1" key="2">
    <citation type="submission" date="2023-04" db="EMBL/GenBank/DDBJ databases">
        <authorList>
            <person name="Bu L."/>
            <person name="Lu L."/>
            <person name="Laidemitt M.R."/>
            <person name="Zhang S.M."/>
            <person name="Mutuku M."/>
            <person name="Mkoji G."/>
            <person name="Steinauer M."/>
            <person name="Loker E.S."/>
        </authorList>
    </citation>
    <scope>NUCLEOTIDE SEQUENCE</scope>
    <source>
        <strain evidence="1">KasaAsao</strain>
        <tissue evidence="1">Whole Snail</tissue>
    </source>
</reference>
<organism evidence="1 2">
    <name type="scientific">Biomphalaria pfeifferi</name>
    <name type="common">Bloodfluke planorb</name>
    <name type="synonym">Freshwater snail</name>
    <dbReference type="NCBI Taxonomy" id="112525"/>
    <lineage>
        <taxon>Eukaryota</taxon>
        <taxon>Metazoa</taxon>
        <taxon>Spiralia</taxon>
        <taxon>Lophotrochozoa</taxon>
        <taxon>Mollusca</taxon>
        <taxon>Gastropoda</taxon>
        <taxon>Heterobranchia</taxon>
        <taxon>Euthyneura</taxon>
        <taxon>Panpulmonata</taxon>
        <taxon>Hygrophila</taxon>
        <taxon>Lymnaeoidea</taxon>
        <taxon>Planorbidae</taxon>
        <taxon>Biomphalaria</taxon>
    </lineage>
</organism>
<reference evidence="1" key="1">
    <citation type="journal article" date="2023" name="PLoS Negl. Trop. Dis.">
        <title>A genome sequence for Biomphalaria pfeifferi, the major vector snail for the human-infecting parasite Schistosoma mansoni.</title>
        <authorList>
            <person name="Bu L."/>
            <person name="Lu L."/>
            <person name="Laidemitt M.R."/>
            <person name="Zhang S.M."/>
            <person name="Mutuku M."/>
            <person name="Mkoji G."/>
            <person name="Steinauer M."/>
            <person name="Loker E.S."/>
        </authorList>
    </citation>
    <scope>NUCLEOTIDE SEQUENCE</scope>
    <source>
        <strain evidence="1">KasaAsao</strain>
    </source>
</reference>
<name>A0AAD8B3C1_BIOPF</name>
<accession>A0AAD8B3C1</accession>
<keyword evidence="2" id="KW-1185">Reference proteome</keyword>
<proteinExistence type="predicted"/>
<gene>
    <name evidence="1" type="ORF">Bpfe_023293</name>
</gene>
<evidence type="ECO:0000313" key="2">
    <source>
        <dbReference type="Proteomes" id="UP001233172"/>
    </source>
</evidence>
<dbReference type="EMBL" id="JASAOG010000153">
    <property type="protein sequence ID" value="KAK0047309.1"/>
    <property type="molecule type" value="Genomic_DNA"/>
</dbReference>
<feature type="non-terminal residue" evidence="1">
    <location>
        <position position="1"/>
    </location>
</feature>
<protein>
    <submittedName>
        <fullName evidence="1">Uncharacterized protein</fullName>
    </submittedName>
</protein>
<evidence type="ECO:0000313" key="1">
    <source>
        <dbReference type="EMBL" id="KAK0047309.1"/>
    </source>
</evidence>
<comment type="caution">
    <text evidence="1">The sequence shown here is derived from an EMBL/GenBank/DDBJ whole genome shotgun (WGS) entry which is preliminary data.</text>
</comment>
<dbReference type="Proteomes" id="UP001233172">
    <property type="component" value="Unassembled WGS sequence"/>
</dbReference>
<sequence>SPDPGSIRKVHVRMSPHNPLVPEMRIHQIHQYSFSIWNVLARMGSHNPQVPEMRKKNLFISVHFSTFQRNGAIHLSAFNFQNLKEL</sequence>
<dbReference type="AlphaFoldDB" id="A0AAD8B3C1"/>